<dbReference type="InterPro" id="IPR051059">
    <property type="entry name" value="VerF-like"/>
</dbReference>
<dbReference type="PROSITE" id="PS00028">
    <property type="entry name" value="ZINC_FINGER_C2H2_1"/>
    <property type="match status" value="2"/>
</dbReference>
<evidence type="ECO:0000256" key="1">
    <source>
        <dbReference type="ARBA" id="ARBA00004123"/>
    </source>
</evidence>
<evidence type="ECO:0000256" key="6">
    <source>
        <dbReference type="ARBA" id="ARBA00023242"/>
    </source>
</evidence>
<dbReference type="InterPro" id="IPR013087">
    <property type="entry name" value="Znf_C2H2_type"/>
</dbReference>
<accession>A0A1E3NMP1</accession>
<feature type="domain" description="C2H2-type" evidence="10">
    <location>
        <begin position="57"/>
        <end position="86"/>
    </location>
</feature>
<evidence type="ECO:0000256" key="7">
    <source>
        <dbReference type="PROSITE-ProRule" id="PRU00042"/>
    </source>
</evidence>
<dbReference type="STRING" id="763406.A0A1E3NMP1"/>
<dbReference type="PANTHER" id="PTHR40626:SF11">
    <property type="entry name" value="ZINC FINGER PROTEIN YPR022C"/>
    <property type="match status" value="1"/>
</dbReference>
<dbReference type="Pfam" id="PF04082">
    <property type="entry name" value="Fungal_trans"/>
    <property type="match status" value="1"/>
</dbReference>
<feature type="region of interest" description="Disordered" evidence="8">
    <location>
        <begin position="1"/>
        <end position="52"/>
    </location>
</feature>
<dbReference type="Proteomes" id="UP000094455">
    <property type="component" value="Unassembled WGS sequence"/>
</dbReference>
<proteinExistence type="predicted"/>
<dbReference type="SUPFAM" id="SSF57667">
    <property type="entry name" value="beta-beta-alpha zinc fingers"/>
    <property type="match status" value="1"/>
</dbReference>
<dbReference type="EMBL" id="KV454003">
    <property type="protein sequence ID" value="ODQ46653.1"/>
    <property type="molecule type" value="Genomic_DNA"/>
</dbReference>
<protein>
    <recommendedName>
        <fullName evidence="10">C2H2-type domain-containing protein</fullName>
    </recommendedName>
</protein>
<dbReference type="RefSeq" id="XP_019017766.1">
    <property type="nucleotide sequence ID" value="XM_019162813.1"/>
</dbReference>
<keyword evidence="9" id="KW-0812">Transmembrane</keyword>
<keyword evidence="6" id="KW-0539">Nucleus</keyword>
<feature type="domain" description="C2H2-type" evidence="10">
    <location>
        <begin position="87"/>
        <end position="116"/>
    </location>
</feature>
<dbReference type="PANTHER" id="PTHR40626">
    <property type="entry name" value="MIP31509P"/>
    <property type="match status" value="1"/>
</dbReference>
<evidence type="ECO:0000256" key="4">
    <source>
        <dbReference type="ARBA" id="ARBA00022771"/>
    </source>
</evidence>
<sequence length="769" mass="88788">MLIDEESKSNNTRTPELSTESPSSPTGEKSYLDANDDESKPKGKLRGRKRTLAGPPYLCQFPDCNKSFQRSEHLSRHKLNHNPKKIFSCSHIGCDKTFVRHDLLLRHLKRHENKIQKQKLTTKPINNSTAPNLFNWLFPETSLISGTDPPTHHNAESYMGHSTENNPLPTVNFLSRTNVNSNHNLMSSYTNTNTNTNPSNNIKFEILIPTLKGHVDFTKLKFEKALKTYWNFFHPRFPMLHRPTFNSTDAPLLLLLSMIILGSKLFMCVDNITCPDDKKLVQPKSLADTISEPLRWLLFASPFFQPPAEVWIIQSLLMLEFYEKHCSSRKLHERSHLHHGTTIQLLRRSPTLGGAPTKINTDTANEETENWCKWIEIESMKRATFMCFYMDAIDAICMGHQMFICSHQIQMTMPVADSVWESNFTQFIRNFKKEERPRQFLIVLRDIMNGKPTKTNSFGKKILLAGLSAILFQIQQRDLQLFFGLDKFTNTISKNWRDLLTAAFAIWRNDVGSSCCSSRTAIDNLNSLGNSSQFSTSDTRCKCIAYHLAHIYMSISHYDIFIVCGAPWRMNVKPSSIHERNAIKRRVMEWSKTRHCEVSVVQCYLSLFEMFLSPQDSTYEYQYDYLPDADLFFRSYMIGYILLVIWGYLYSSDKLKNIDINHEDNNSGYLYLKKMRTQFTLKSEGILLHTWFANPSGAEFYGDLMRWVNVLNDIEGLENIVGLLDMIGKKLASADYTVVREVGKLLLFCKDRTIGCTDKEILEDMYHPD</sequence>
<feature type="compositionally biased region" description="Basic residues" evidence="8">
    <location>
        <begin position="42"/>
        <end position="51"/>
    </location>
</feature>
<dbReference type="OrthoDB" id="1405595at2759"/>
<dbReference type="GeneID" id="30179500"/>
<evidence type="ECO:0000313" key="11">
    <source>
        <dbReference type="EMBL" id="ODQ46653.1"/>
    </source>
</evidence>
<evidence type="ECO:0000256" key="5">
    <source>
        <dbReference type="ARBA" id="ARBA00022833"/>
    </source>
</evidence>
<keyword evidence="4 7" id="KW-0863">Zinc-finger</keyword>
<reference evidence="11 12" key="1">
    <citation type="journal article" date="2016" name="Proc. Natl. Acad. Sci. U.S.A.">
        <title>Comparative genomics of biotechnologically important yeasts.</title>
        <authorList>
            <person name="Riley R."/>
            <person name="Haridas S."/>
            <person name="Wolfe K.H."/>
            <person name="Lopes M.R."/>
            <person name="Hittinger C.T."/>
            <person name="Goeker M."/>
            <person name="Salamov A.A."/>
            <person name="Wisecaver J.H."/>
            <person name="Long T.M."/>
            <person name="Calvey C.H."/>
            <person name="Aerts A.L."/>
            <person name="Barry K.W."/>
            <person name="Choi C."/>
            <person name="Clum A."/>
            <person name="Coughlan A.Y."/>
            <person name="Deshpande S."/>
            <person name="Douglass A.P."/>
            <person name="Hanson S.J."/>
            <person name="Klenk H.-P."/>
            <person name="LaButti K.M."/>
            <person name="Lapidus A."/>
            <person name="Lindquist E.A."/>
            <person name="Lipzen A.M."/>
            <person name="Meier-Kolthoff J.P."/>
            <person name="Ohm R.A."/>
            <person name="Otillar R.P."/>
            <person name="Pangilinan J.L."/>
            <person name="Peng Y."/>
            <person name="Rokas A."/>
            <person name="Rosa C.A."/>
            <person name="Scheuner C."/>
            <person name="Sibirny A.A."/>
            <person name="Slot J.C."/>
            <person name="Stielow J.B."/>
            <person name="Sun H."/>
            <person name="Kurtzman C.P."/>
            <person name="Blackwell M."/>
            <person name="Grigoriev I.V."/>
            <person name="Jeffries T.W."/>
        </authorList>
    </citation>
    <scope>NUCLEOTIDE SEQUENCE [LARGE SCALE GENOMIC DNA]</scope>
    <source>
        <strain evidence="11 12">NRRL Y-2026</strain>
    </source>
</reference>
<name>A0A1E3NMP1_9ASCO</name>
<organism evidence="11 12">
    <name type="scientific">Pichia membranifaciens NRRL Y-2026</name>
    <dbReference type="NCBI Taxonomy" id="763406"/>
    <lineage>
        <taxon>Eukaryota</taxon>
        <taxon>Fungi</taxon>
        <taxon>Dikarya</taxon>
        <taxon>Ascomycota</taxon>
        <taxon>Saccharomycotina</taxon>
        <taxon>Pichiomycetes</taxon>
        <taxon>Pichiales</taxon>
        <taxon>Pichiaceae</taxon>
        <taxon>Pichia</taxon>
    </lineage>
</organism>
<keyword evidence="9" id="KW-1133">Transmembrane helix</keyword>
<keyword evidence="12" id="KW-1185">Reference proteome</keyword>
<gene>
    <name evidence="11" type="ORF">PICMEDRAFT_33342</name>
</gene>
<dbReference type="PROSITE" id="PS50157">
    <property type="entry name" value="ZINC_FINGER_C2H2_2"/>
    <property type="match status" value="2"/>
</dbReference>
<dbReference type="GO" id="GO:0000785">
    <property type="term" value="C:chromatin"/>
    <property type="evidence" value="ECO:0007669"/>
    <property type="project" value="TreeGrafter"/>
</dbReference>
<keyword evidence="5" id="KW-0862">Zinc</keyword>
<keyword evidence="2" id="KW-0479">Metal-binding</keyword>
<evidence type="ECO:0000256" key="2">
    <source>
        <dbReference type="ARBA" id="ARBA00022723"/>
    </source>
</evidence>
<evidence type="ECO:0000256" key="3">
    <source>
        <dbReference type="ARBA" id="ARBA00022737"/>
    </source>
</evidence>
<feature type="transmembrane region" description="Helical" evidence="9">
    <location>
        <begin position="631"/>
        <end position="650"/>
    </location>
</feature>
<dbReference type="GO" id="GO:0000981">
    <property type="term" value="F:DNA-binding transcription factor activity, RNA polymerase II-specific"/>
    <property type="evidence" value="ECO:0007669"/>
    <property type="project" value="InterPro"/>
</dbReference>
<comment type="subcellular location">
    <subcellularLocation>
        <location evidence="1">Nucleus</location>
    </subcellularLocation>
</comment>
<evidence type="ECO:0000259" key="10">
    <source>
        <dbReference type="PROSITE" id="PS50157"/>
    </source>
</evidence>
<keyword evidence="3" id="KW-0677">Repeat</keyword>
<dbReference type="AlphaFoldDB" id="A0A1E3NMP1"/>
<dbReference type="GO" id="GO:0000978">
    <property type="term" value="F:RNA polymerase II cis-regulatory region sequence-specific DNA binding"/>
    <property type="evidence" value="ECO:0007669"/>
    <property type="project" value="InterPro"/>
</dbReference>
<feature type="compositionally biased region" description="Low complexity" evidence="8">
    <location>
        <begin position="14"/>
        <end position="29"/>
    </location>
</feature>
<dbReference type="InterPro" id="IPR036236">
    <property type="entry name" value="Znf_C2H2_sf"/>
</dbReference>
<dbReference type="GO" id="GO:0005634">
    <property type="term" value="C:nucleus"/>
    <property type="evidence" value="ECO:0007669"/>
    <property type="project" value="UniProtKB-SubCell"/>
</dbReference>
<evidence type="ECO:0000256" key="8">
    <source>
        <dbReference type="SAM" id="MobiDB-lite"/>
    </source>
</evidence>
<evidence type="ECO:0000313" key="12">
    <source>
        <dbReference type="Proteomes" id="UP000094455"/>
    </source>
</evidence>
<dbReference type="CDD" id="cd12148">
    <property type="entry name" value="fungal_TF_MHR"/>
    <property type="match status" value="1"/>
</dbReference>
<dbReference type="GO" id="GO:0006351">
    <property type="term" value="P:DNA-templated transcription"/>
    <property type="evidence" value="ECO:0007669"/>
    <property type="project" value="InterPro"/>
</dbReference>
<dbReference type="SMART" id="SM00355">
    <property type="entry name" value="ZnF_C2H2"/>
    <property type="match status" value="2"/>
</dbReference>
<dbReference type="GO" id="GO:0008270">
    <property type="term" value="F:zinc ion binding"/>
    <property type="evidence" value="ECO:0007669"/>
    <property type="project" value="UniProtKB-KW"/>
</dbReference>
<evidence type="ECO:0000256" key="9">
    <source>
        <dbReference type="SAM" id="Phobius"/>
    </source>
</evidence>
<keyword evidence="9" id="KW-0472">Membrane</keyword>
<dbReference type="InterPro" id="IPR007219">
    <property type="entry name" value="XnlR_reg_dom"/>
</dbReference>
<dbReference type="Gene3D" id="3.30.160.60">
    <property type="entry name" value="Classic Zinc Finger"/>
    <property type="match status" value="2"/>
</dbReference>